<dbReference type="EMBL" id="CP053586">
    <property type="protein sequence ID" value="WNZ21773.1"/>
    <property type="molecule type" value="Genomic_DNA"/>
</dbReference>
<dbReference type="SUPFAM" id="SSF53187">
    <property type="entry name" value="Zn-dependent exopeptidases"/>
    <property type="match status" value="1"/>
</dbReference>
<proteinExistence type="predicted"/>
<keyword evidence="3" id="KW-0378">Hydrolase</keyword>
<evidence type="ECO:0000259" key="2">
    <source>
        <dbReference type="Pfam" id="PF01832"/>
    </source>
</evidence>
<accession>A0AA96WAX4</accession>
<dbReference type="InterPro" id="IPR002901">
    <property type="entry name" value="MGlyc_endo_b_GlcNAc-like_dom"/>
</dbReference>
<dbReference type="GO" id="GO:0004040">
    <property type="term" value="F:amidase activity"/>
    <property type="evidence" value="ECO:0007669"/>
    <property type="project" value="InterPro"/>
</dbReference>
<protein>
    <submittedName>
        <fullName evidence="3">Cell wall hydrolase</fullName>
    </submittedName>
</protein>
<dbReference type="GO" id="GO:0009253">
    <property type="term" value="P:peptidoglycan catabolic process"/>
    <property type="evidence" value="ECO:0007669"/>
    <property type="project" value="InterPro"/>
</dbReference>
<name>A0AA96WAX4_9CYAN</name>
<dbReference type="RefSeq" id="WP_316433074.1">
    <property type="nucleotide sequence ID" value="NZ_CP053586.1"/>
</dbReference>
<feature type="domain" description="MurNAc-LAA" evidence="1">
    <location>
        <begin position="51"/>
        <end position="176"/>
    </location>
</feature>
<gene>
    <name evidence="3" type="ORF">HJG54_02075</name>
</gene>
<organism evidence="3">
    <name type="scientific">Leptolyngbya sp. NK1-12</name>
    <dbReference type="NCBI Taxonomy" id="2547451"/>
    <lineage>
        <taxon>Bacteria</taxon>
        <taxon>Bacillati</taxon>
        <taxon>Cyanobacteriota</taxon>
        <taxon>Cyanophyceae</taxon>
        <taxon>Leptolyngbyales</taxon>
        <taxon>Leptolyngbyaceae</taxon>
        <taxon>Leptolyngbya group</taxon>
        <taxon>Leptolyngbya</taxon>
    </lineage>
</organism>
<dbReference type="Gene3D" id="3.40.630.40">
    <property type="entry name" value="Zn-dependent exopeptidases"/>
    <property type="match status" value="1"/>
</dbReference>
<dbReference type="InterPro" id="IPR002508">
    <property type="entry name" value="MurNAc-LAA_cat"/>
</dbReference>
<sequence length="446" mass="49402">MGRVFVAVGYEEPGEHLSGVNLAAAVQAVSLMQDLVVQYLRANQYEAATVPQELTPEQTIAWINRYAEAGDVAIQLQISSAINPNLRGTRLYYITANDQRRAQADQLLQTLLRRAPQILSQGVKPDTVCSLGYAAFCRQLVIPALVLNIGYMTNPEDYQILQAQRQDVALGIAEGLALWSRSVAGTAALNPVPTYPAININLNGALVYGEGIIANGNFYIPMDLVDQLGIDLPLDASIRRLSYRNIVYVRAIDLREFNLSLHPDKDSHTLILRSMPIAYPGQLDRIMGRGSASEVQLLMFLKSHNSEGFTPFVELPKLYREEAAIEGVNADIAFAQMCVETDFLRFDRLMKPEQYNFAGLGGIGDAPEGASFRDARIGVRAQIQHLKAYASTEPLVQESVDSRFRFVRRGVAPLLDQLSGRWSADRHYGDKIKAVLRLLYESAGFL</sequence>
<feature type="domain" description="Mannosyl-glycoprotein endo-beta-N-acetylglucosamidase-like" evidence="2">
    <location>
        <begin position="318"/>
        <end position="437"/>
    </location>
</feature>
<dbReference type="AlphaFoldDB" id="A0AA96WAX4"/>
<dbReference type="Pfam" id="PF01520">
    <property type="entry name" value="Amidase_3"/>
    <property type="match status" value="1"/>
</dbReference>
<evidence type="ECO:0000259" key="1">
    <source>
        <dbReference type="Pfam" id="PF01520"/>
    </source>
</evidence>
<dbReference type="Pfam" id="PF01832">
    <property type="entry name" value="Glucosaminidase"/>
    <property type="match status" value="1"/>
</dbReference>
<evidence type="ECO:0000313" key="3">
    <source>
        <dbReference type="EMBL" id="WNZ21773.1"/>
    </source>
</evidence>
<reference evidence="3" key="1">
    <citation type="submission" date="2020-05" db="EMBL/GenBank/DDBJ databases">
        <authorList>
            <person name="Zhu T."/>
            <person name="Keshari N."/>
            <person name="Lu X."/>
        </authorList>
    </citation>
    <scope>NUCLEOTIDE SEQUENCE</scope>
    <source>
        <strain evidence="3">NK1-12</strain>
    </source>
</reference>
<dbReference type="GO" id="GO:0008745">
    <property type="term" value="F:N-acetylmuramoyl-L-alanine amidase activity"/>
    <property type="evidence" value="ECO:0007669"/>
    <property type="project" value="InterPro"/>
</dbReference>